<gene>
    <name evidence="2" type="ORF">METZ01_LOCUS46473</name>
</gene>
<sequence>MDKLKIYKYSTLVIAFILAAYLINSIKFSIDEEARISNAEEKIINKLKMIREAQIAFQNVNGRYTDNWDSLINFVDSGKIFIIQRREETTLLEYGAEETVLYLDTLGNVSVMDSLFSNYPKFISKNLKNVPGYENVFFEMWASKIEKGGVLVNVVEVRNPKPIDPDRSEANEANIHKPLRFGSRTSITTAGNWE</sequence>
<keyword evidence="1" id="KW-0472">Membrane</keyword>
<keyword evidence="1" id="KW-1133">Transmembrane helix</keyword>
<proteinExistence type="predicted"/>
<reference evidence="2" key="1">
    <citation type="submission" date="2018-05" db="EMBL/GenBank/DDBJ databases">
        <authorList>
            <person name="Lanie J.A."/>
            <person name="Ng W.-L."/>
            <person name="Kazmierczak K.M."/>
            <person name="Andrzejewski T.M."/>
            <person name="Davidsen T.M."/>
            <person name="Wayne K.J."/>
            <person name="Tettelin H."/>
            <person name="Glass J.I."/>
            <person name="Rusch D."/>
            <person name="Podicherti R."/>
            <person name="Tsui H.-C.T."/>
            <person name="Winkler M.E."/>
        </authorList>
    </citation>
    <scope>NUCLEOTIDE SEQUENCE</scope>
</reference>
<dbReference type="EMBL" id="UINC01002161">
    <property type="protein sequence ID" value="SUZ93619.1"/>
    <property type="molecule type" value="Genomic_DNA"/>
</dbReference>
<dbReference type="AlphaFoldDB" id="A0A381RRC4"/>
<accession>A0A381RRC4</accession>
<keyword evidence="1" id="KW-0812">Transmembrane</keyword>
<organism evidence="2">
    <name type="scientific">marine metagenome</name>
    <dbReference type="NCBI Taxonomy" id="408172"/>
    <lineage>
        <taxon>unclassified sequences</taxon>
        <taxon>metagenomes</taxon>
        <taxon>ecological metagenomes</taxon>
    </lineage>
</organism>
<protein>
    <submittedName>
        <fullName evidence="2">Uncharacterized protein</fullName>
    </submittedName>
</protein>
<evidence type="ECO:0000313" key="2">
    <source>
        <dbReference type="EMBL" id="SUZ93619.1"/>
    </source>
</evidence>
<evidence type="ECO:0000256" key="1">
    <source>
        <dbReference type="SAM" id="Phobius"/>
    </source>
</evidence>
<name>A0A381RRC4_9ZZZZ</name>
<feature type="transmembrane region" description="Helical" evidence="1">
    <location>
        <begin position="6"/>
        <end position="23"/>
    </location>
</feature>